<dbReference type="EMBL" id="BLLF01001695">
    <property type="protein sequence ID" value="GFH20774.1"/>
    <property type="molecule type" value="Genomic_DNA"/>
</dbReference>
<evidence type="ECO:0000256" key="2">
    <source>
        <dbReference type="SAM" id="MobiDB-lite"/>
    </source>
</evidence>
<dbReference type="Proteomes" id="UP000485058">
    <property type="component" value="Unassembled WGS sequence"/>
</dbReference>
<name>A0A699ZPX6_HAELA</name>
<evidence type="ECO:0000313" key="3">
    <source>
        <dbReference type="EMBL" id="GFH20774.1"/>
    </source>
</evidence>
<feature type="compositionally biased region" description="Pro residues" evidence="2">
    <location>
        <begin position="40"/>
        <end position="69"/>
    </location>
</feature>
<proteinExistence type="predicted"/>
<reference evidence="3 4" key="1">
    <citation type="submission" date="2020-02" db="EMBL/GenBank/DDBJ databases">
        <title>Draft genome sequence of Haematococcus lacustris strain NIES-144.</title>
        <authorList>
            <person name="Morimoto D."/>
            <person name="Nakagawa S."/>
            <person name="Yoshida T."/>
            <person name="Sawayama S."/>
        </authorList>
    </citation>
    <scope>NUCLEOTIDE SEQUENCE [LARGE SCALE GENOMIC DNA]</scope>
    <source>
        <strain evidence="3 4">NIES-144</strain>
    </source>
</reference>
<dbReference type="AlphaFoldDB" id="A0A699ZPX6"/>
<keyword evidence="4" id="KW-1185">Reference proteome</keyword>
<gene>
    <name evidence="3" type="ORF">HaLaN_17952</name>
</gene>
<organism evidence="3 4">
    <name type="scientific">Haematococcus lacustris</name>
    <name type="common">Green alga</name>
    <name type="synonym">Haematococcus pluvialis</name>
    <dbReference type="NCBI Taxonomy" id="44745"/>
    <lineage>
        <taxon>Eukaryota</taxon>
        <taxon>Viridiplantae</taxon>
        <taxon>Chlorophyta</taxon>
        <taxon>core chlorophytes</taxon>
        <taxon>Chlorophyceae</taxon>
        <taxon>CS clade</taxon>
        <taxon>Chlamydomonadales</taxon>
        <taxon>Haematococcaceae</taxon>
        <taxon>Haematococcus</taxon>
    </lineage>
</organism>
<keyword evidence="1" id="KW-0175">Coiled coil</keyword>
<accession>A0A699ZPX6</accession>
<feature type="coiled-coil region" evidence="1">
    <location>
        <begin position="135"/>
        <end position="162"/>
    </location>
</feature>
<evidence type="ECO:0000313" key="4">
    <source>
        <dbReference type="Proteomes" id="UP000485058"/>
    </source>
</evidence>
<protein>
    <submittedName>
        <fullName evidence="3">Uncharacterized protein</fullName>
    </submittedName>
</protein>
<comment type="caution">
    <text evidence="3">The sequence shown here is derived from an EMBL/GenBank/DDBJ whole genome shotgun (WGS) entry which is preliminary data.</text>
</comment>
<feature type="region of interest" description="Disordered" evidence="2">
    <location>
        <begin position="37"/>
        <end position="84"/>
    </location>
</feature>
<evidence type="ECO:0000256" key="1">
    <source>
        <dbReference type="SAM" id="Coils"/>
    </source>
</evidence>
<sequence>MVNGVFRCGQPHVTPDVSKSQTVVSYTGRLARMCMMSWHPLPPPPSSPPSPTPRPSPSIPALQPSPPPTHSTLSHPLQAMGKRPSKTLRAHLTALNSSPQAGHRYCPSGMKVGVGRAQAEVQRLRDVEQSLVGTVDGLRGDLDDLQAAHQRLQGEHTALQQVASRAAATNHSLRAARCRLQGQVHMYRNKHCPHHFPLTFKQRQQLLVLEQHPVSVEVLRRCAEAGYGRLDGHGRPMGSMAEQLSPAGLAPSPSPTDIFIQTQEGHVGRPAARTAPYNAHHCLSTALSTAESEIVFAASAIS</sequence>
<feature type="region of interest" description="Disordered" evidence="2">
    <location>
        <begin position="1"/>
        <end position="20"/>
    </location>
</feature>